<dbReference type="SMART" id="SM00456">
    <property type="entry name" value="WW"/>
    <property type="match status" value="1"/>
</dbReference>
<name>A0ABM3ZF92_PANGU</name>
<dbReference type="SUPFAM" id="SSF51045">
    <property type="entry name" value="WW domain"/>
    <property type="match status" value="1"/>
</dbReference>
<dbReference type="PANTHER" id="PTHR14058:SF10">
    <property type="entry name" value="AMYLOID-BETA A4 PRECURSOR PROTEIN-BINDING FAMILY B MEMBER 3"/>
    <property type="match status" value="1"/>
</dbReference>
<protein>
    <submittedName>
        <fullName evidence="5">Amyloid-beta A4 precursor protein-binding family B member 3 isoform X1</fullName>
    </submittedName>
</protein>
<dbReference type="PROSITE" id="PS01179">
    <property type="entry name" value="PID"/>
    <property type="match status" value="2"/>
</dbReference>
<evidence type="ECO:0000259" key="2">
    <source>
        <dbReference type="PROSITE" id="PS01179"/>
    </source>
</evidence>
<dbReference type="InterPro" id="IPR006020">
    <property type="entry name" value="PTB/PI_dom"/>
</dbReference>
<evidence type="ECO:0000259" key="3">
    <source>
        <dbReference type="PROSITE" id="PS50020"/>
    </source>
</evidence>
<dbReference type="PANTHER" id="PTHR14058">
    <property type="entry name" value="AMYLOID BETA A4 PRECURSOR PROTEIN-BINDING FAMILY B"/>
    <property type="match status" value="1"/>
</dbReference>
<dbReference type="InterPro" id="IPR036020">
    <property type="entry name" value="WW_dom_sf"/>
</dbReference>
<feature type="domain" description="PID" evidence="2">
    <location>
        <begin position="271"/>
        <end position="403"/>
    </location>
</feature>
<dbReference type="Gene3D" id="2.20.70.10">
    <property type="match status" value="1"/>
</dbReference>
<gene>
    <name evidence="5" type="primary">APBB3</name>
</gene>
<evidence type="ECO:0000256" key="1">
    <source>
        <dbReference type="ARBA" id="ARBA00022737"/>
    </source>
</evidence>
<keyword evidence="4" id="KW-1185">Reference proteome</keyword>
<dbReference type="InterPro" id="IPR011993">
    <property type="entry name" value="PH-like_dom_sf"/>
</dbReference>
<feature type="domain" description="WW" evidence="3">
    <location>
        <begin position="176"/>
        <end position="208"/>
    </location>
</feature>
<dbReference type="Pfam" id="PF00640">
    <property type="entry name" value="PID"/>
    <property type="match status" value="2"/>
</dbReference>
<dbReference type="CDD" id="cd00201">
    <property type="entry name" value="WW"/>
    <property type="match status" value="1"/>
</dbReference>
<dbReference type="CDD" id="cd01271">
    <property type="entry name" value="PTB2_Fe65"/>
    <property type="match status" value="1"/>
</dbReference>
<dbReference type="PROSITE" id="PS50020">
    <property type="entry name" value="WW_DOMAIN_2"/>
    <property type="match status" value="1"/>
</dbReference>
<sequence>MCPVACRWCCQLGLPSRNRSPTELGPARATLHAGIITLRPSFSPWLDSVWIGSAPPTEAKLGVTLCRTIAAASFPAGLHNILPPERARQLCWARTTCWPSSWSTAMNSILHIQVHLHGIYSGADADKTVAIWKLLYFILRAIIYTGQGVSPKLTLNILFWSPANNLWNDQNMEGELDLPSGWRKIHDSSGTYYWHVPTGTTQWQHPSRTSGLGHAGEAAFPETDLQSAVVRCVPTETLIPSPVTSFSKRTSLAWHKEDLHQGNPEPGSKCFVVRSLGWVEIPEEDLAPGKSSIAVNNCIQQLSQNNCDNFGPADRWGEGQNMVMILKEDTMNLVDPLDHSLIHCQPIINIRVWGVGCNKGRDFAFVASDKDTCVLKCHVFHCNVPGKAIAKALHEMCSKIMAEQAVASSSLSRSITLESISPNDISLQADILDVVRESVQKYKAFYIGSLPVSKSMGIDVLNNAIETLMGSRNHEQWIQAVVSVSDSVMQADQTEAEEEEDSCIWECQVRYVTFIGIGRDAHTFGLIADMGKQHFQCTAFWCEPDAGTISEAVQAACMVQYQKCLVASRMRTKSSSHSIMKLKRTMSLDSPICSFPITGPSLPKTSSGATTCKRGMFSFFETFRQKHSMLHTS</sequence>
<dbReference type="GeneID" id="117662312"/>
<dbReference type="Pfam" id="PF00397">
    <property type="entry name" value="WW"/>
    <property type="match status" value="1"/>
</dbReference>
<accession>A0ABM3ZF92</accession>
<proteinExistence type="predicted"/>
<dbReference type="PROSITE" id="PS01159">
    <property type="entry name" value="WW_DOMAIN_1"/>
    <property type="match status" value="1"/>
</dbReference>
<dbReference type="RefSeq" id="XP_060547049.1">
    <property type="nucleotide sequence ID" value="XM_060691066.1"/>
</dbReference>
<dbReference type="InterPro" id="IPR039576">
    <property type="entry name" value="APBB1/2/3"/>
</dbReference>
<keyword evidence="1" id="KW-0677">Repeat</keyword>
<organism evidence="4 5">
    <name type="scientific">Pantherophis guttatus</name>
    <name type="common">Corn snake</name>
    <name type="synonym">Elaphe guttata</name>
    <dbReference type="NCBI Taxonomy" id="94885"/>
    <lineage>
        <taxon>Eukaryota</taxon>
        <taxon>Metazoa</taxon>
        <taxon>Chordata</taxon>
        <taxon>Craniata</taxon>
        <taxon>Vertebrata</taxon>
        <taxon>Euteleostomi</taxon>
        <taxon>Lepidosauria</taxon>
        <taxon>Squamata</taxon>
        <taxon>Bifurcata</taxon>
        <taxon>Unidentata</taxon>
        <taxon>Episquamata</taxon>
        <taxon>Toxicofera</taxon>
        <taxon>Serpentes</taxon>
        <taxon>Colubroidea</taxon>
        <taxon>Colubridae</taxon>
        <taxon>Colubrinae</taxon>
        <taxon>Pantherophis</taxon>
    </lineage>
</organism>
<feature type="domain" description="PID" evidence="2">
    <location>
        <begin position="441"/>
        <end position="565"/>
    </location>
</feature>
<dbReference type="Gene3D" id="2.30.29.30">
    <property type="entry name" value="Pleckstrin-homology domain (PH domain)/Phosphotyrosine-binding domain (PTB)"/>
    <property type="match status" value="2"/>
</dbReference>
<dbReference type="SUPFAM" id="SSF50729">
    <property type="entry name" value="PH domain-like"/>
    <property type="match status" value="2"/>
</dbReference>
<dbReference type="CDD" id="cd01272">
    <property type="entry name" value="PTB1_Fe65"/>
    <property type="match status" value="1"/>
</dbReference>
<dbReference type="SMART" id="SM00462">
    <property type="entry name" value="PTB"/>
    <property type="match status" value="2"/>
</dbReference>
<evidence type="ECO:0000313" key="4">
    <source>
        <dbReference type="Proteomes" id="UP001652622"/>
    </source>
</evidence>
<evidence type="ECO:0000313" key="5">
    <source>
        <dbReference type="RefSeq" id="XP_060547049.1"/>
    </source>
</evidence>
<dbReference type="Proteomes" id="UP001652622">
    <property type="component" value="Unplaced"/>
</dbReference>
<dbReference type="InterPro" id="IPR001202">
    <property type="entry name" value="WW_dom"/>
</dbReference>
<reference evidence="5" key="1">
    <citation type="submission" date="2025-08" db="UniProtKB">
        <authorList>
            <consortium name="RefSeq"/>
        </authorList>
    </citation>
    <scope>IDENTIFICATION</scope>
    <source>
        <tissue evidence="5">Blood</tissue>
    </source>
</reference>